<protein>
    <submittedName>
        <fullName evidence="9">Macrolide transporter subunit MacA</fullName>
    </submittedName>
</protein>
<dbReference type="AlphaFoldDB" id="A0A3M6Q8H9"/>
<dbReference type="Gene3D" id="2.40.420.20">
    <property type="match status" value="1"/>
</dbReference>
<comment type="caution">
    <text evidence="9">The sequence shown here is derived from an EMBL/GenBank/DDBJ whole genome shotgun (WGS) entry which is preliminary data.</text>
</comment>
<feature type="region of interest" description="Disordered" evidence="5">
    <location>
        <begin position="375"/>
        <end position="395"/>
    </location>
</feature>
<keyword evidence="3" id="KW-0813">Transport</keyword>
<feature type="domain" description="Multidrug resistance protein MdtA-like C-terminal permuted SH3" evidence="8">
    <location>
        <begin position="318"/>
        <end position="377"/>
    </location>
</feature>
<dbReference type="InterPro" id="IPR058626">
    <property type="entry name" value="MdtA-like_b-barrel"/>
</dbReference>
<accession>A0A3M6Q8H9</accession>
<dbReference type="InterPro" id="IPR006143">
    <property type="entry name" value="RND_pump_MFP"/>
</dbReference>
<dbReference type="GO" id="GO:1990195">
    <property type="term" value="C:macrolide transmembrane transporter complex"/>
    <property type="evidence" value="ECO:0007669"/>
    <property type="project" value="InterPro"/>
</dbReference>
<evidence type="ECO:0000313" key="9">
    <source>
        <dbReference type="EMBL" id="RMW98960.1"/>
    </source>
</evidence>
<dbReference type="RefSeq" id="WP_122238208.1">
    <property type="nucleotide sequence ID" value="NZ_RDQM01000006.1"/>
</dbReference>
<dbReference type="GO" id="GO:1990961">
    <property type="term" value="P:xenobiotic detoxification by transmembrane export across the plasma membrane"/>
    <property type="evidence" value="ECO:0007669"/>
    <property type="project" value="InterPro"/>
</dbReference>
<dbReference type="InterPro" id="IPR058627">
    <property type="entry name" value="MdtA-like_C"/>
</dbReference>
<evidence type="ECO:0000256" key="3">
    <source>
        <dbReference type="ARBA" id="ARBA00022448"/>
    </source>
</evidence>
<dbReference type="InterPro" id="IPR058623">
    <property type="entry name" value="MacA"/>
</dbReference>
<keyword evidence="4" id="KW-0175">Coiled coil</keyword>
<reference evidence="9 10" key="1">
    <citation type="submission" date="2018-10" db="EMBL/GenBank/DDBJ databases">
        <title>Comamonadaceae CDC group NO-1 genome sequencing and assembly.</title>
        <authorList>
            <person name="Bernier A.-M."/>
            <person name="Bernard K."/>
        </authorList>
    </citation>
    <scope>NUCLEOTIDE SEQUENCE [LARGE SCALE GENOMIC DNA]</scope>
    <source>
        <strain evidence="9 10">NML970147</strain>
    </source>
</reference>
<dbReference type="GO" id="GO:1990281">
    <property type="term" value="C:efflux pump complex"/>
    <property type="evidence" value="ECO:0007669"/>
    <property type="project" value="TreeGrafter"/>
</dbReference>
<evidence type="ECO:0000256" key="4">
    <source>
        <dbReference type="ARBA" id="ARBA00023054"/>
    </source>
</evidence>
<evidence type="ECO:0000256" key="2">
    <source>
        <dbReference type="ARBA" id="ARBA00009477"/>
    </source>
</evidence>
<dbReference type="InterPro" id="IPR058625">
    <property type="entry name" value="MdtA-like_BSH"/>
</dbReference>
<comment type="subcellular location">
    <subcellularLocation>
        <location evidence="1">Cell membrane</location>
    </subcellularLocation>
</comment>
<evidence type="ECO:0000259" key="6">
    <source>
        <dbReference type="Pfam" id="PF25917"/>
    </source>
</evidence>
<evidence type="ECO:0000259" key="8">
    <source>
        <dbReference type="Pfam" id="PF25967"/>
    </source>
</evidence>
<organism evidence="9 10">
    <name type="scientific">Allofranklinella schreckenbergeri</name>
    <dbReference type="NCBI Taxonomy" id="1076744"/>
    <lineage>
        <taxon>Bacteria</taxon>
        <taxon>Pseudomonadati</taxon>
        <taxon>Pseudomonadota</taxon>
        <taxon>Betaproteobacteria</taxon>
        <taxon>Burkholderiales</taxon>
        <taxon>Comamonadaceae</taxon>
        <taxon>Allofranklinella</taxon>
    </lineage>
</organism>
<dbReference type="NCBIfam" id="TIGR01730">
    <property type="entry name" value="RND_mfp"/>
    <property type="match status" value="1"/>
</dbReference>
<dbReference type="Pfam" id="PF25967">
    <property type="entry name" value="RND-MFP_C"/>
    <property type="match status" value="1"/>
</dbReference>
<dbReference type="EMBL" id="RDQM01000006">
    <property type="protein sequence ID" value="RMW98960.1"/>
    <property type="molecule type" value="Genomic_DNA"/>
</dbReference>
<evidence type="ECO:0000256" key="1">
    <source>
        <dbReference type="ARBA" id="ARBA00004236"/>
    </source>
</evidence>
<dbReference type="Gene3D" id="6.10.140.1990">
    <property type="match status" value="1"/>
</dbReference>
<dbReference type="GO" id="GO:0019898">
    <property type="term" value="C:extrinsic component of membrane"/>
    <property type="evidence" value="ECO:0007669"/>
    <property type="project" value="InterPro"/>
</dbReference>
<comment type="similarity">
    <text evidence="2">Belongs to the membrane fusion protein (MFP) (TC 8.A.1) family.</text>
</comment>
<gene>
    <name evidence="9" type="primary">macA</name>
    <name evidence="9" type="ORF">EBQ26_06135</name>
</gene>
<dbReference type="GO" id="GO:0030313">
    <property type="term" value="C:cell envelope"/>
    <property type="evidence" value="ECO:0007669"/>
    <property type="project" value="UniProtKB-SubCell"/>
</dbReference>
<evidence type="ECO:0000256" key="5">
    <source>
        <dbReference type="SAM" id="MobiDB-lite"/>
    </source>
</evidence>
<dbReference type="InterPro" id="IPR030190">
    <property type="entry name" value="MacA_alpha-hairpin_sf"/>
</dbReference>
<name>A0A3M6Q8H9_9BURK</name>
<dbReference type="Gene3D" id="2.40.50.100">
    <property type="match status" value="1"/>
</dbReference>
<evidence type="ECO:0000259" key="7">
    <source>
        <dbReference type="Pfam" id="PF25944"/>
    </source>
</evidence>
<proteinExistence type="inferred from homology"/>
<dbReference type="Proteomes" id="UP000267521">
    <property type="component" value="Unassembled WGS sequence"/>
</dbReference>
<dbReference type="GO" id="GO:0015562">
    <property type="term" value="F:efflux transmembrane transporter activity"/>
    <property type="evidence" value="ECO:0007669"/>
    <property type="project" value="TreeGrafter"/>
</dbReference>
<dbReference type="PANTHER" id="PTHR30469:SF33">
    <property type="entry name" value="SLR1207 PROTEIN"/>
    <property type="match status" value="1"/>
</dbReference>
<dbReference type="SUPFAM" id="SSF111369">
    <property type="entry name" value="HlyD-like secretion proteins"/>
    <property type="match status" value="1"/>
</dbReference>
<sequence length="395" mass="41601">MRKKNRKWVFLIAALALIAGGYYAKQMWVKPKPVATYATAPVARGDVEKTVLASGKLEALQQVNVGAQVSGQVKRLAVELGQQVKAGDLIAEIDSLTQQNALRNAEAALTTAKADLAAQKAGLAQAKAAYQRQKQMRAADANSQADLDAAEQAYKVAQASVQSQQARVAQAGISADTARLNLGYTRIVAPMDGQVVAVVTKEGQTVNANQSAPTIIVLAQLDTMTVKAEISEADVPHVKPGQPVYFTILGEPAKRYEATLRNVEPGPTTLGTTTTATTNTTTAQAIYYNGLFDVPNPAHTLRIAMTAQVNIVLGAARDVLTIPTSALGARRGDGSYTVRVLAADGTAQPRQVQIGLNNNVSAEVKSGLQEGEQVIVADSAQPSAARTPRGPGIRM</sequence>
<dbReference type="NCBIfam" id="NF008606">
    <property type="entry name" value="PRK11578.1"/>
    <property type="match status" value="1"/>
</dbReference>
<feature type="domain" description="Multidrug resistance protein MdtA-like barrel-sandwich hybrid" evidence="6">
    <location>
        <begin position="62"/>
        <end position="217"/>
    </location>
</feature>
<dbReference type="Gene3D" id="2.40.30.170">
    <property type="match status" value="1"/>
</dbReference>
<dbReference type="Pfam" id="PF25944">
    <property type="entry name" value="Beta-barrel_RND"/>
    <property type="match status" value="1"/>
</dbReference>
<evidence type="ECO:0000313" key="10">
    <source>
        <dbReference type="Proteomes" id="UP000267521"/>
    </source>
</evidence>
<dbReference type="PANTHER" id="PTHR30469">
    <property type="entry name" value="MULTIDRUG RESISTANCE PROTEIN MDTA"/>
    <property type="match status" value="1"/>
</dbReference>
<dbReference type="Pfam" id="PF25917">
    <property type="entry name" value="BSH_RND"/>
    <property type="match status" value="1"/>
</dbReference>
<feature type="domain" description="Multidrug resistance protein MdtA-like beta-barrel" evidence="7">
    <location>
        <begin position="223"/>
        <end position="313"/>
    </location>
</feature>